<accession>A0A2W2C3L9</accession>
<protein>
    <submittedName>
        <fullName evidence="1">Uncharacterized protein</fullName>
    </submittedName>
</protein>
<name>A0A2W2C3L9_9ACTN</name>
<evidence type="ECO:0000313" key="1">
    <source>
        <dbReference type="EMBL" id="PZF94081.1"/>
    </source>
</evidence>
<reference evidence="1 2" key="1">
    <citation type="submission" date="2018-01" db="EMBL/GenBank/DDBJ databases">
        <title>Draft genome sequence of Salinispora sp. 13K206.</title>
        <authorList>
            <person name="Sahin N."/>
            <person name="Saygin H."/>
            <person name="Ay H."/>
        </authorList>
    </citation>
    <scope>NUCLEOTIDE SEQUENCE [LARGE SCALE GENOMIC DNA]</scope>
    <source>
        <strain evidence="1 2">13K206</strain>
    </source>
</reference>
<dbReference type="Proteomes" id="UP000248749">
    <property type="component" value="Unassembled WGS sequence"/>
</dbReference>
<dbReference type="AlphaFoldDB" id="A0A2W2C3L9"/>
<evidence type="ECO:0000313" key="2">
    <source>
        <dbReference type="Proteomes" id="UP000248749"/>
    </source>
</evidence>
<sequence length="471" mass="48779">MPSDEELTGIVAGVVAGIEERTGHRLRLPVRVRVVPDARTGGDALMVPVVAGESVRACRILLPRNVFGQDAPSVTSTVAHEVWHCFQYDAAPLRSLDVAPLWIVEGQAEWAGEAYVGGSPSSAAPWDTWLLQPAQALTRRSYDAIGLYAAADAAGADPWRTALPMLGRRGAPAVETLFDRSATLAVRRIATSLVRSPQLGDVWESRGPGITGSRAAPLVTVPVGEPVEARMRVPAFGVLPVRIAASGGEVLRVALEGGAAGAAAMPGAGTVELNPGGTALFCLVEGGCTCPDGASLDGVPQVTPGEGAAAVGATAAGEVAVVAEFRTVEQACEASDLVGEWVTDVSNVMRMLSAQYGAMPSCRGPWVVTFTADGRFSAGYEATCQVNDVTGQARARFTGAYTDTGRTFTVSDLTGDGTMTFGGRTMPLPGVDGFRAALGATADYVIDGDTLTYSFAAPDGTKPTITLTRRS</sequence>
<comment type="caution">
    <text evidence="1">The sequence shown here is derived from an EMBL/GenBank/DDBJ whole genome shotgun (WGS) entry which is preliminary data.</text>
</comment>
<dbReference type="EMBL" id="POUB01000147">
    <property type="protein sequence ID" value="PZF94081.1"/>
    <property type="molecule type" value="Genomic_DNA"/>
</dbReference>
<organism evidence="1 2">
    <name type="scientific">Micromonospora deserti</name>
    <dbReference type="NCBI Taxonomy" id="2070366"/>
    <lineage>
        <taxon>Bacteria</taxon>
        <taxon>Bacillati</taxon>
        <taxon>Actinomycetota</taxon>
        <taxon>Actinomycetes</taxon>
        <taxon>Micromonosporales</taxon>
        <taxon>Micromonosporaceae</taxon>
        <taxon>Micromonospora</taxon>
    </lineage>
</organism>
<gene>
    <name evidence="1" type="ORF">C1I99_19740</name>
</gene>
<keyword evidence="2" id="KW-1185">Reference proteome</keyword>
<proteinExistence type="predicted"/>